<dbReference type="GO" id="GO:0032259">
    <property type="term" value="P:methylation"/>
    <property type="evidence" value="ECO:0007669"/>
    <property type="project" value="UniProtKB-KW"/>
</dbReference>
<comment type="caution">
    <text evidence="1">The sequence shown here is derived from an EMBL/GenBank/DDBJ whole genome shotgun (WGS) entry which is preliminary data.</text>
</comment>
<protein>
    <submittedName>
        <fullName evidence="1">SAM-dependent methyltransferase</fullName>
    </submittedName>
</protein>
<evidence type="ECO:0000313" key="2">
    <source>
        <dbReference type="Proteomes" id="UP001500655"/>
    </source>
</evidence>
<dbReference type="PIRSF" id="PIRSF017393">
    <property type="entry name" value="MTase_SAV2177"/>
    <property type="match status" value="1"/>
</dbReference>
<gene>
    <name evidence="1" type="ORF">GCM10009681_04800</name>
</gene>
<organism evidence="1 2">
    <name type="scientific">Luedemannella helvata</name>
    <dbReference type="NCBI Taxonomy" id="349315"/>
    <lineage>
        <taxon>Bacteria</taxon>
        <taxon>Bacillati</taxon>
        <taxon>Actinomycetota</taxon>
        <taxon>Actinomycetes</taxon>
        <taxon>Micromonosporales</taxon>
        <taxon>Micromonosporaceae</taxon>
        <taxon>Luedemannella</taxon>
    </lineage>
</organism>
<dbReference type="EMBL" id="BAAALS010000002">
    <property type="protein sequence ID" value="GAA1737237.1"/>
    <property type="molecule type" value="Genomic_DNA"/>
</dbReference>
<dbReference type="Gene3D" id="3.40.50.150">
    <property type="entry name" value="Vaccinia Virus protein VP39"/>
    <property type="match status" value="1"/>
</dbReference>
<keyword evidence="1" id="KW-0808">Transferase</keyword>
<evidence type="ECO:0000313" key="1">
    <source>
        <dbReference type="EMBL" id="GAA1737237.1"/>
    </source>
</evidence>
<proteinExistence type="predicted"/>
<dbReference type="RefSeq" id="WP_344076264.1">
    <property type="nucleotide sequence ID" value="NZ_BAAALS010000002.1"/>
</dbReference>
<dbReference type="InterPro" id="IPR029063">
    <property type="entry name" value="SAM-dependent_MTases_sf"/>
</dbReference>
<accession>A0ABP4VT71</accession>
<dbReference type="InterPro" id="IPR006764">
    <property type="entry name" value="SAM_dep_MeTrfase_SAV2177_type"/>
</dbReference>
<reference evidence="2" key="1">
    <citation type="journal article" date="2019" name="Int. J. Syst. Evol. Microbiol.">
        <title>The Global Catalogue of Microorganisms (GCM) 10K type strain sequencing project: providing services to taxonomists for standard genome sequencing and annotation.</title>
        <authorList>
            <consortium name="The Broad Institute Genomics Platform"/>
            <consortium name="The Broad Institute Genome Sequencing Center for Infectious Disease"/>
            <person name="Wu L."/>
            <person name="Ma J."/>
        </authorList>
    </citation>
    <scope>NUCLEOTIDE SEQUENCE [LARGE SCALE GENOMIC DNA]</scope>
    <source>
        <strain evidence="2">JCM 13249</strain>
    </source>
</reference>
<dbReference type="SUPFAM" id="SSF53335">
    <property type="entry name" value="S-adenosyl-L-methionine-dependent methyltransferases"/>
    <property type="match status" value="1"/>
</dbReference>
<keyword evidence="2" id="KW-1185">Reference proteome</keyword>
<sequence>MAGVEERAPVGIDVSVPHSARIYNFWTGGKDNFAADRAMAQAIEGAIPSIRAMAMANRDFVLRAVEYLSREAGIRQFIDIGTGIPASPNVHETAQAIAPGSRVVYVDNDPIVLAHARALLVSNSLGSTAYIDGDLRDPASILDTPQLRTTVNLDEPVALLLVAVLMLVREEDNPLAAVRSFLDKLAPGSYVVITHPTGDFDPPAMKTVVETATHGGMTFVARSREQVEEYFAGWEFVEPGVVPVLAWRPEDRPDDEYAAYYWAGVARKPG</sequence>
<dbReference type="Proteomes" id="UP001500655">
    <property type="component" value="Unassembled WGS sequence"/>
</dbReference>
<dbReference type="Pfam" id="PF04672">
    <property type="entry name" value="Methyltransf_19"/>
    <property type="match status" value="1"/>
</dbReference>
<keyword evidence="1" id="KW-0489">Methyltransferase</keyword>
<dbReference type="GO" id="GO:0008168">
    <property type="term" value="F:methyltransferase activity"/>
    <property type="evidence" value="ECO:0007669"/>
    <property type="project" value="UniProtKB-KW"/>
</dbReference>
<name>A0ABP4VT71_9ACTN</name>